<keyword evidence="4" id="KW-1185">Reference proteome</keyword>
<dbReference type="Proteomes" id="UP001457282">
    <property type="component" value="Unassembled WGS sequence"/>
</dbReference>
<feature type="coiled-coil region" evidence="1">
    <location>
        <begin position="348"/>
        <end position="417"/>
    </location>
</feature>
<feature type="compositionally biased region" description="Polar residues" evidence="2">
    <location>
        <begin position="298"/>
        <end position="308"/>
    </location>
</feature>
<keyword evidence="1" id="KW-0175">Coiled coil</keyword>
<comment type="caution">
    <text evidence="3">The sequence shown here is derived from an EMBL/GenBank/DDBJ whole genome shotgun (WGS) entry which is preliminary data.</text>
</comment>
<evidence type="ECO:0000256" key="1">
    <source>
        <dbReference type="SAM" id="Coils"/>
    </source>
</evidence>
<feature type="region of interest" description="Disordered" evidence="2">
    <location>
        <begin position="290"/>
        <end position="314"/>
    </location>
</feature>
<dbReference type="PANTHER" id="PTHR35468">
    <property type="entry name" value="MYOSIN-LIKE PROTEIN"/>
    <property type="match status" value="1"/>
</dbReference>
<feature type="compositionally biased region" description="Polar residues" evidence="2">
    <location>
        <begin position="494"/>
        <end position="506"/>
    </location>
</feature>
<evidence type="ECO:0000256" key="2">
    <source>
        <dbReference type="SAM" id="MobiDB-lite"/>
    </source>
</evidence>
<dbReference type="AlphaFoldDB" id="A0AAW1XUS3"/>
<accession>A0AAW1XUS3</accession>
<evidence type="ECO:0000313" key="3">
    <source>
        <dbReference type="EMBL" id="KAK9939658.1"/>
    </source>
</evidence>
<evidence type="ECO:0000313" key="4">
    <source>
        <dbReference type="Proteomes" id="UP001457282"/>
    </source>
</evidence>
<feature type="region of interest" description="Disordered" evidence="2">
    <location>
        <begin position="472"/>
        <end position="506"/>
    </location>
</feature>
<reference evidence="3 4" key="1">
    <citation type="journal article" date="2023" name="G3 (Bethesda)">
        <title>A chromosome-length genome assembly and annotation of blackberry (Rubus argutus, cv. 'Hillquist').</title>
        <authorList>
            <person name="Bruna T."/>
            <person name="Aryal R."/>
            <person name="Dudchenko O."/>
            <person name="Sargent D.J."/>
            <person name="Mead D."/>
            <person name="Buti M."/>
            <person name="Cavallini A."/>
            <person name="Hytonen T."/>
            <person name="Andres J."/>
            <person name="Pham M."/>
            <person name="Weisz D."/>
            <person name="Mascagni F."/>
            <person name="Usai G."/>
            <person name="Natali L."/>
            <person name="Bassil N."/>
            <person name="Fernandez G.E."/>
            <person name="Lomsadze A."/>
            <person name="Armour M."/>
            <person name="Olukolu B."/>
            <person name="Poorten T."/>
            <person name="Britton C."/>
            <person name="Davik J."/>
            <person name="Ashrafi H."/>
            <person name="Aiden E.L."/>
            <person name="Borodovsky M."/>
            <person name="Worthington M."/>
        </authorList>
    </citation>
    <scope>NUCLEOTIDE SEQUENCE [LARGE SCALE GENOMIC DNA]</scope>
    <source>
        <strain evidence="3">PI 553951</strain>
    </source>
</reference>
<dbReference type="EMBL" id="JBEDUW010000003">
    <property type="protein sequence ID" value="KAK9939658.1"/>
    <property type="molecule type" value="Genomic_DNA"/>
</dbReference>
<sequence>MSFTATVTATRRPKRQYPPAPPTPKILHLPRRPRRRAPKSGVAAAVQGKPPTPTSVEDKKGKLEALFDQERAFSKAGFPVVLLESERRRERVGEWEEEEDGDVKDEEWRFQAEMLRAECNLLRMEKEIAVKKMERIKLKMERTLNSAVRTLVSGRKKICEGRNVSMVLEEEIQQLVEKLDKLQRNLGGKNMEVRKSSNFDKQTGLLKRRLEKFRGMSDEICVKEIQEMAEASLSLKTSCRGSDNLVSSGKSNTMQVEILRRRMEGLSNGMLLKRMKEEYGSLLSSANNSVASSASSSQRIEPTNLSSSLEKESHDENVCSGRCKAIVRRIVEQVRAETEQWSQMQEMLGQVREEMEELQASRDFWEHRALDSDNHIQSLSSSVQEWRQKAVSSESKARGLQEQVSILQAELNRLRKGENTIVKKENCSPNPRDPQNEMEKRVLICHLKENHCTKEYSSKQREVLLEGRKKPDLCTNRTPIAPHALKRSPFRDIGNSSLLSRQHSKT</sequence>
<organism evidence="3 4">
    <name type="scientific">Rubus argutus</name>
    <name type="common">Southern blackberry</name>
    <dbReference type="NCBI Taxonomy" id="59490"/>
    <lineage>
        <taxon>Eukaryota</taxon>
        <taxon>Viridiplantae</taxon>
        <taxon>Streptophyta</taxon>
        <taxon>Embryophyta</taxon>
        <taxon>Tracheophyta</taxon>
        <taxon>Spermatophyta</taxon>
        <taxon>Magnoliopsida</taxon>
        <taxon>eudicotyledons</taxon>
        <taxon>Gunneridae</taxon>
        <taxon>Pentapetalae</taxon>
        <taxon>rosids</taxon>
        <taxon>fabids</taxon>
        <taxon>Rosales</taxon>
        <taxon>Rosaceae</taxon>
        <taxon>Rosoideae</taxon>
        <taxon>Rosoideae incertae sedis</taxon>
        <taxon>Rubus</taxon>
    </lineage>
</organism>
<feature type="compositionally biased region" description="Basic residues" evidence="2">
    <location>
        <begin position="28"/>
        <end position="38"/>
    </location>
</feature>
<feature type="region of interest" description="Disordered" evidence="2">
    <location>
        <begin position="1"/>
        <end position="60"/>
    </location>
</feature>
<gene>
    <name evidence="3" type="ORF">M0R45_016347</name>
</gene>
<feature type="coiled-coil region" evidence="1">
    <location>
        <begin position="165"/>
        <end position="192"/>
    </location>
</feature>
<proteinExistence type="predicted"/>
<dbReference type="PANTHER" id="PTHR35468:SF1">
    <property type="entry name" value="MYOSIN-LIKE PROTEIN"/>
    <property type="match status" value="1"/>
</dbReference>
<name>A0AAW1XUS3_RUBAR</name>
<protein>
    <submittedName>
        <fullName evidence="3">Uncharacterized protein</fullName>
    </submittedName>
</protein>